<proteinExistence type="predicted"/>
<protein>
    <submittedName>
        <fullName evidence="1">Uncharacterized protein</fullName>
    </submittedName>
</protein>
<sequence length="110" mass="13370">MEISRSTEAINRPSKSIQQCFVILGAKREEVYKHKGKTLKDRLSWSEQLYWAGNLHREMLKDCHPDGHRTDKPYWEEKSKEVNHAYRKIRDIIRNRNKLFIQFRRKRCNV</sequence>
<organism evidence="1">
    <name type="scientific">viral metagenome</name>
    <dbReference type="NCBI Taxonomy" id="1070528"/>
    <lineage>
        <taxon>unclassified sequences</taxon>
        <taxon>metagenomes</taxon>
        <taxon>organismal metagenomes</taxon>
    </lineage>
</organism>
<dbReference type="InterPro" id="IPR036869">
    <property type="entry name" value="J_dom_sf"/>
</dbReference>
<evidence type="ECO:0000313" key="1">
    <source>
        <dbReference type="EMBL" id="QJA46055.1"/>
    </source>
</evidence>
<accession>A0A6H1ZFL4</accession>
<dbReference type="EMBL" id="MT144002">
    <property type="protein sequence ID" value="QJA46055.1"/>
    <property type="molecule type" value="Genomic_DNA"/>
</dbReference>
<gene>
    <name evidence="1" type="ORF">TM448A00312_0013</name>
</gene>
<dbReference type="SUPFAM" id="SSF46565">
    <property type="entry name" value="Chaperone J-domain"/>
    <property type="match status" value="1"/>
</dbReference>
<dbReference type="AlphaFoldDB" id="A0A6H1ZFL4"/>
<reference evidence="1" key="1">
    <citation type="submission" date="2020-03" db="EMBL/GenBank/DDBJ databases">
        <title>The deep terrestrial virosphere.</title>
        <authorList>
            <person name="Holmfeldt K."/>
            <person name="Nilsson E."/>
            <person name="Simone D."/>
            <person name="Lopez-Fernandez M."/>
            <person name="Wu X."/>
            <person name="de Brujin I."/>
            <person name="Lundin D."/>
            <person name="Andersson A."/>
            <person name="Bertilsson S."/>
            <person name="Dopson M."/>
        </authorList>
    </citation>
    <scope>NUCLEOTIDE SEQUENCE</scope>
    <source>
        <strain evidence="1">TM448A00312</strain>
    </source>
</reference>
<name>A0A6H1ZFL4_9ZZZZ</name>